<gene>
    <name evidence="1" type="ORF">GH754_14225</name>
</gene>
<evidence type="ECO:0008006" key="3">
    <source>
        <dbReference type="Google" id="ProtNLM"/>
    </source>
</evidence>
<protein>
    <recommendedName>
        <fullName evidence="3">YtxH domain-containing protein</fullName>
    </recommendedName>
</protein>
<evidence type="ECO:0000313" key="1">
    <source>
        <dbReference type="EMBL" id="MRG87450.1"/>
    </source>
</evidence>
<dbReference type="AlphaFoldDB" id="A0A6G1X9A1"/>
<sequence length="95" mass="10979">MSKYHWKRRVLMGAAIGAACSLFHRETREGVKEYGRELLGKAKEYRQQPSKAFEDLRSTIEGIDYYADAIIKQLNEADSVIEKKPTHHNETQLLN</sequence>
<comment type="caution">
    <text evidence="1">The sequence shown here is derived from an EMBL/GenBank/DDBJ whole genome shotgun (WGS) entry which is preliminary data.</text>
</comment>
<dbReference type="PROSITE" id="PS51257">
    <property type="entry name" value="PROKAR_LIPOPROTEIN"/>
    <property type="match status" value="1"/>
</dbReference>
<evidence type="ECO:0000313" key="2">
    <source>
        <dbReference type="Proteomes" id="UP000480185"/>
    </source>
</evidence>
<name>A0A6G1X9A1_9BACI</name>
<keyword evidence="2" id="KW-1185">Reference proteome</keyword>
<organism evidence="1 2">
    <name type="scientific">Salinibacillus xinjiangensis</name>
    <dbReference type="NCBI Taxonomy" id="1229268"/>
    <lineage>
        <taxon>Bacteria</taxon>
        <taxon>Bacillati</taxon>
        <taxon>Bacillota</taxon>
        <taxon>Bacilli</taxon>
        <taxon>Bacillales</taxon>
        <taxon>Bacillaceae</taxon>
        <taxon>Salinibacillus</taxon>
    </lineage>
</organism>
<proteinExistence type="predicted"/>
<dbReference type="Proteomes" id="UP000480185">
    <property type="component" value="Unassembled WGS sequence"/>
</dbReference>
<dbReference type="OrthoDB" id="2971292at2"/>
<reference evidence="1 2" key="1">
    <citation type="submission" date="2019-11" db="EMBL/GenBank/DDBJ databases">
        <authorList>
            <person name="Li J."/>
        </authorList>
    </citation>
    <scope>NUCLEOTIDE SEQUENCE [LARGE SCALE GENOMIC DNA]</scope>
    <source>
        <strain evidence="1 2">J4</strain>
    </source>
</reference>
<dbReference type="RefSeq" id="WP_153729339.1">
    <property type="nucleotide sequence ID" value="NZ_WJNH01000009.1"/>
</dbReference>
<accession>A0A6G1X9A1</accession>
<dbReference type="EMBL" id="WJNH01000009">
    <property type="protein sequence ID" value="MRG87450.1"/>
    <property type="molecule type" value="Genomic_DNA"/>
</dbReference>